<evidence type="ECO:0008006" key="4">
    <source>
        <dbReference type="Google" id="ProtNLM"/>
    </source>
</evidence>
<dbReference type="SUPFAM" id="SSF50494">
    <property type="entry name" value="Trypsin-like serine proteases"/>
    <property type="match status" value="1"/>
</dbReference>
<proteinExistence type="predicted"/>
<dbReference type="Proteomes" id="UP000188174">
    <property type="component" value="Chromosome"/>
</dbReference>
<evidence type="ECO:0000256" key="1">
    <source>
        <dbReference type="SAM" id="MobiDB-lite"/>
    </source>
</evidence>
<name>A0ABN4WUU1_9HYPH</name>
<sequence>MLVMPVTSAELKQHLEQNEAAVDRVLRRVQGFTDSLMTLDALRSTAGITGQPLEELLADFLNEENLGWEFMFHLTQPIEPINAANFDLEDLGDFAHKMLGFKLYVFDEIGFCGIATLVSHRLALTAWHVTVKDKRKERRSGLTVRTQEGSKSLRVLGVRFEMPCHDDQWDVGLQDGDILRANPDVALLAIEQPMTTYYELPAKPPAWITGRRKLCLSHRQDDNGRGVTFVTGRATIDDPPRIQLEWEDGVTRPGSSGGSVFDTDLAFAGFHQGQLNGVSEIVPYATFAGIDEFTQAIAEDRAPPYIYSLTGRVDGHLIIGRQRYCHAIHDVVRGAARHLRGIWIKRMEIDQTTGLEFSYDLLCQVLAQNGQAAQVFRVELSLGMEDLLETLNERLHGGTPLLARPGAADDETSEGASDKDRARQLVDLLAKTTGATADRPSWIYFDNPRGGLRKAAQQQLELLLAMILSDTRLRFVMAGGETYSVPGPKAENASALTGPGVMVDYIGQFDREDVRHTLEAINRSLGLGLPTHVVDFVLMQALHGVQAQGTVYRSAEVKTVSENLQRSLAPLLPAQGASSP</sequence>
<accession>A0ABN4WUU1</accession>
<dbReference type="EMBL" id="CP019630">
    <property type="protein sequence ID" value="AQQ04843.1"/>
    <property type="molecule type" value="Genomic_DNA"/>
</dbReference>
<keyword evidence="3" id="KW-1185">Reference proteome</keyword>
<organism evidence="2 3">
    <name type="scientific">Roseibium algicola</name>
    <dbReference type="NCBI Taxonomy" id="2857014"/>
    <lineage>
        <taxon>Bacteria</taxon>
        <taxon>Pseudomonadati</taxon>
        <taxon>Pseudomonadota</taxon>
        <taxon>Alphaproteobacteria</taxon>
        <taxon>Hyphomicrobiales</taxon>
        <taxon>Stappiaceae</taxon>
        <taxon>Roseibium</taxon>
    </lineage>
</organism>
<evidence type="ECO:0000313" key="2">
    <source>
        <dbReference type="EMBL" id="AQQ04843.1"/>
    </source>
</evidence>
<feature type="region of interest" description="Disordered" evidence="1">
    <location>
        <begin position="399"/>
        <end position="419"/>
    </location>
</feature>
<protein>
    <recommendedName>
        <fullName evidence="4">Trypsin-like peptidase</fullName>
    </recommendedName>
</protein>
<gene>
    <name evidence="2" type="ORF">B0E33_15775</name>
</gene>
<evidence type="ECO:0000313" key="3">
    <source>
        <dbReference type="Proteomes" id="UP000188174"/>
    </source>
</evidence>
<dbReference type="InterPro" id="IPR009003">
    <property type="entry name" value="Peptidase_S1_PA"/>
</dbReference>
<reference evidence="2 3" key="1">
    <citation type="submission" date="2017-02" db="EMBL/GenBank/DDBJ databases">
        <authorList>
            <person name="Jeong S."/>
        </authorList>
    </citation>
    <scope>NUCLEOTIDE SEQUENCE [LARGE SCALE GENOMIC DNA]</scope>
    <source>
        <strain evidence="2 3">RMAR6-6</strain>
    </source>
</reference>